<dbReference type="EC" id="5.2.1.8" evidence="3 6"/>
<dbReference type="InterPro" id="IPR029000">
    <property type="entry name" value="Cyclophilin-like_dom_sf"/>
</dbReference>
<comment type="catalytic activity">
    <reaction evidence="1 6">
        <text>[protein]-peptidylproline (omega=180) = [protein]-peptidylproline (omega=0)</text>
        <dbReference type="Rhea" id="RHEA:16237"/>
        <dbReference type="Rhea" id="RHEA-COMP:10747"/>
        <dbReference type="Rhea" id="RHEA-COMP:10748"/>
        <dbReference type="ChEBI" id="CHEBI:83833"/>
        <dbReference type="ChEBI" id="CHEBI:83834"/>
        <dbReference type="EC" id="5.2.1.8"/>
    </reaction>
</comment>
<dbReference type="Gene3D" id="3.10.50.40">
    <property type="match status" value="1"/>
</dbReference>
<sequence length="386" mass="42826">MKKIHYLLCALSLILMSAGCEEDKYPELEDGIYAEINTTKGTMVAELYYDEAPATVANYVALAEGEHTELTDSLQGKPYYDGLIFHRVIDGFMIQGGDFTGTGSGRVGYKFPQEVQDSLKHDEKGVMSMANAGPGTNGTQFFIMHKPNPSLDMNYNVFGKVIQGTEVIDSIATVQTDGRDKPLDSVVMNSVRIIRKGNEARKFDAMKVFKEASEGLEKKAEEKRLEEQRIARERAEKSQAFIADKKKELMELKKKAKSIPNSEIKIYVVEKGTGVKPENGAQVQLDYNGYLENGVMFDSSDLELAQNFNAVNPMKERAGAYRPIGVKFTPEMSAVQGFKDAVLSMEYGQEIVAFIPSAVGYGERAMGPIPPNSDLVFEMKMLEPQQ</sequence>
<dbReference type="Pfam" id="PF00160">
    <property type="entry name" value="Pro_isomerase"/>
    <property type="match status" value="1"/>
</dbReference>
<proteinExistence type="inferred from homology"/>
<dbReference type="EMBL" id="CP019344">
    <property type="protein sequence ID" value="ARN76836.1"/>
    <property type="molecule type" value="Genomic_DNA"/>
</dbReference>
<dbReference type="PANTHER" id="PTHR45625">
    <property type="entry name" value="PEPTIDYL-PROLYL CIS-TRANS ISOMERASE-RELATED"/>
    <property type="match status" value="1"/>
</dbReference>
<feature type="domain" description="PPIase FKBP-type" evidence="8">
    <location>
        <begin position="280"/>
        <end position="385"/>
    </location>
</feature>
<dbReference type="InterPro" id="IPR046357">
    <property type="entry name" value="PPIase_dom_sf"/>
</dbReference>
<dbReference type="Proteomes" id="UP000193431">
    <property type="component" value="Chromosome"/>
</dbReference>
<organism evidence="10 11">
    <name type="scientific">Nonlabens spongiae</name>
    <dbReference type="NCBI Taxonomy" id="331648"/>
    <lineage>
        <taxon>Bacteria</taxon>
        <taxon>Pseudomonadati</taxon>
        <taxon>Bacteroidota</taxon>
        <taxon>Flavobacteriia</taxon>
        <taxon>Flavobacteriales</taxon>
        <taxon>Flavobacteriaceae</taxon>
        <taxon>Nonlabens</taxon>
    </lineage>
</organism>
<accession>A0A1W6MH50</accession>
<evidence type="ECO:0000313" key="11">
    <source>
        <dbReference type="Proteomes" id="UP000193431"/>
    </source>
</evidence>
<gene>
    <name evidence="10" type="ORF">BST97_01825</name>
</gene>
<keyword evidence="4 6" id="KW-0697">Rotamase</keyword>
<dbReference type="Pfam" id="PF00254">
    <property type="entry name" value="FKBP_C"/>
    <property type="match status" value="1"/>
</dbReference>
<protein>
    <recommendedName>
        <fullName evidence="3 6">peptidylprolyl isomerase</fullName>
        <ecNumber evidence="3 6">5.2.1.8</ecNumber>
    </recommendedName>
</protein>
<dbReference type="PROSITE" id="PS00170">
    <property type="entry name" value="CSA_PPIASE_1"/>
    <property type="match status" value="1"/>
</dbReference>
<evidence type="ECO:0000256" key="6">
    <source>
        <dbReference type="PROSITE-ProRule" id="PRU00277"/>
    </source>
</evidence>
<dbReference type="GO" id="GO:0003755">
    <property type="term" value="F:peptidyl-prolyl cis-trans isomerase activity"/>
    <property type="evidence" value="ECO:0007669"/>
    <property type="project" value="UniProtKB-KW"/>
</dbReference>
<evidence type="ECO:0000256" key="1">
    <source>
        <dbReference type="ARBA" id="ARBA00000971"/>
    </source>
</evidence>
<dbReference type="GO" id="GO:0006457">
    <property type="term" value="P:protein folding"/>
    <property type="evidence" value="ECO:0007669"/>
    <property type="project" value="InterPro"/>
</dbReference>
<keyword evidence="5 6" id="KW-0413">Isomerase</keyword>
<dbReference type="PRINTS" id="PR00153">
    <property type="entry name" value="CSAPPISMRASE"/>
</dbReference>
<dbReference type="AlphaFoldDB" id="A0A1W6MH50"/>
<keyword evidence="7" id="KW-0175">Coiled coil</keyword>
<dbReference type="PROSITE" id="PS50059">
    <property type="entry name" value="FKBP_PPIASE"/>
    <property type="match status" value="1"/>
</dbReference>
<dbReference type="RefSeq" id="WP_085765637.1">
    <property type="nucleotide sequence ID" value="NZ_CP019344.1"/>
</dbReference>
<feature type="coiled-coil region" evidence="7">
    <location>
        <begin position="206"/>
        <end position="238"/>
    </location>
</feature>
<evidence type="ECO:0000256" key="3">
    <source>
        <dbReference type="ARBA" id="ARBA00013194"/>
    </source>
</evidence>
<dbReference type="InterPro" id="IPR044666">
    <property type="entry name" value="Cyclophilin_A-like"/>
</dbReference>
<dbReference type="InterPro" id="IPR020892">
    <property type="entry name" value="Cyclophilin-type_PPIase_CS"/>
</dbReference>
<evidence type="ECO:0000256" key="5">
    <source>
        <dbReference type="ARBA" id="ARBA00023235"/>
    </source>
</evidence>
<dbReference type="OrthoDB" id="9807797at2"/>
<reference evidence="10 11" key="1">
    <citation type="submission" date="2016-11" db="EMBL/GenBank/DDBJ databases">
        <title>Trade-off between light-utilization and light-protection in marine flavobacteria.</title>
        <authorList>
            <person name="Kumagai Y."/>
        </authorList>
    </citation>
    <scope>NUCLEOTIDE SEQUENCE [LARGE SCALE GENOMIC DNA]</scope>
    <source>
        <strain evidence="10 11">JCM 13191</strain>
    </source>
</reference>
<dbReference type="PROSITE" id="PS50072">
    <property type="entry name" value="CSA_PPIASE_2"/>
    <property type="match status" value="1"/>
</dbReference>
<name>A0A1W6MH50_9FLAO</name>
<evidence type="ECO:0000256" key="4">
    <source>
        <dbReference type="ARBA" id="ARBA00023110"/>
    </source>
</evidence>
<feature type="domain" description="PPIase cyclophilin-type" evidence="9">
    <location>
        <begin position="41"/>
        <end position="193"/>
    </location>
</feature>
<dbReference type="CDD" id="cd00317">
    <property type="entry name" value="cyclophilin"/>
    <property type="match status" value="1"/>
</dbReference>
<evidence type="ECO:0000256" key="2">
    <source>
        <dbReference type="ARBA" id="ARBA00007365"/>
    </source>
</evidence>
<dbReference type="SUPFAM" id="SSF54534">
    <property type="entry name" value="FKBP-like"/>
    <property type="match status" value="1"/>
</dbReference>
<dbReference type="PROSITE" id="PS51257">
    <property type="entry name" value="PROKAR_LIPOPROTEIN"/>
    <property type="match status" value="1"/>
</dbReference>
<evidence type="ECO:0000259" key="9">
    <source>
        <dbReference type="PROSITE" id="PS50072"/>
    </source>
</evidence>
<dbReference type="Gene3D" id="2.40.100.10">
    <property type="entry name" value="Cyclophilin-like"/>
    <property type="match status" value="1"/>
</dbReference>
<dbReference type="SUPFAM" id="SSF50891">
    <property type="entry name" value="Cyclophilin-like"/>
    <property type="match status" value="1"/>
</dbReference>
<dbReference type="STRING" id="331648.BST97_01825"/>
<evidence type="ECO:0000259" key="8">
    <source>
        <dbReference type="PROSITE" id="PS50059"/>
    </source>
</evidence>
<keyword evidence="11" id="KW-1185">Reference proteome</keyword>
<evidence type="ECO:0000256" key="7">
    <source>
        <dbReference type="SAM" id="Coils"/>
    </source>
</evidence>
<comment type="similarity">
    <text evidence="2">Belongs to the cyclophilin-type PPIase family.</text>
</comment>
<dbReference type="InterPro" id="IPR002130">
    <property type="entry name" value="Cyclophilin-type_PPIase_dom"/>
</dbReference>
<evidence type="ECO:0000313" key="10">
    <source>
        <dbReference type="EMBL" id="ARN76836.1"/>
    </source>
</evidence>
<dbReference type="InterPro" id="IPR001179">
    <property type="entry name" value="PPIase_FKBP_dom"/>
</dbReference>
<dbReference type="PANTHER" id="PTHR45625:SF4">
    <property type="entry name" value="PEPTIDYLPROLYL ISOMERASE DOMAIN AND WD REPEAT-CONTAINING PROTEIN 1"/>
    <property type="match status" value="1"/>
</dbReference>